<dbReference type="Gene3D" id="3.90.1150.10">
    <property type="entry name" value="Aspartate Aminotransferase, domain 1"/>
    <property type="match status" value="1"/>
</dbReference>
<reference evidence="1" key="1">
    <citation type="submission" date="2018-05" db="EMBL/GenBank/DDBJ databases">
        <authorList>
            <person name="Lanie J.A."/>
            <person name="Ng W.-L."/>
            <person name="Kazmierczak K.M."/>
            <person name="Andrzejewski T.M."/>
            <person name="Davidsen T.M."/>
            <person name="Wayne K.J."/>
            <person name="Tettelin H."/>
            <person name="Glass J.I."/>
            <person name="Rusch D."/>
            <person name="Podicherti R."/>
            <person name="Tsui H.-C.T."/>
            <person name="Winkler M.E."/>
        </authorList>
    </citation>
    <scope>NUCLEOTIDE SEQUENCE</scope>
</reference>
<evidence type="ECO:0008006" key="2">
    <source>
        <dbReference type="Google" id="ProtNLM"/>
    </source>
</evidence>
<dbReference type="EMBL" id="UINC01146963">
    <property type="protein sequence ID" value="SVD37999.1"/>
    <property type="molecule type" value="Genomic_DNA"/>
</dbReference>
<protein>
    <recommendedName>
        <fullName evidence="2">Aminotransferase class I/classII domain-containing protein</fullName>
    </recommendedName>
</protein>
<dbReference type="AlphaFoldDB" id="A0A382UUS7"/>
<name>A0A382UUS7_9ZZZZ</name>
<gene>
    <name evidence="1" type="ORF">METZ01_LOCUS390853</name>
</gene>
<dbReference type="InterPro" id="IPR015422">
    <property type="entry name" value="PyrdxlP-dep_Trfase_small"/>
</dbReference>
<evidence type="ECO:0000313" key="1">
    <source>
        <dbReference type="EMBL" id="SVD37999.1"/>
    </source>
</evidence>
<organism evidence="1">
    <name type="scientific">marine metagenome</name>
    <dbReference type="NCBI Taxonomy" id="408172"/>
    <lineage>
        <taxon>unclassified sequences</taxon>
        <taxon>metagenomes</taxon>
        <taxon>ecological metagenomes</taxon>
    </lineage>
</organism>
<sequence>MANVDVINGFANFLLCKTPSTGPITTELIEKCRRRGLYIRNVATTSPRLGERMFRVAVKDKETNNTIVRILADSIND</sequence>
<proteinExistence type="predicted"/>
<accession>A0A382UUS7</accession>